<feature type="chain" id="PRO_5020296052" evidence="1">
    <location>
        <begin position="22"/>
        <end position="457"/>
    </location>
</feature>
<evidence type="ECO:0000313" key="3">
    <source>
        <dbReference type="Proteomes" id="UP000291485"/>
    </source>
</evidence>
<reference evidence="2 3" key="1">
    <citation type="submission" date="2019-02" db="EMBL/GenBank/DDBJ databases">
        <title>Pedobacter sp. RP-3-11 sp. nov., isolated from Arctic soil.</title>
        <authorList>
            <person name="Dahal R.H."/>
        </authorList>
    </citation>
    <scope>NUCLEOTIDE SEQUENCE [LARGE SCALE GENOMIC DNA]</scope>
    <source>
        <strain evidence="2 3">RP-3-11</strain>
    </source>
</reference>
<evidence type="ECO:0000313" key="2">
    <source>
        <dbReference type="EMBL" id="TCD02350.1"/>
    </source>
</evidence>
<organism evidence="2 3">
    <name type="scientific">Pedobacter frigidisoli</name>
    <dbReference type="NCBI Taxonomy" id="2530455"/>
    <lineage>
        <taxon>Bacteria</taxon>
        <taxon>Pseudomonadati</taxon>
        <taxon>Bacteroidota</taxon>
        <taxon>Sphingobacteriia</taxon>
        <taxon>Sphingobacteriales</taxon>
        <taxon>Sphingobacteriaceae</taxon>
        <taxon>Pedobacter</taxon>
    </lineage>
</organism>
<dbReference type="EMBL" id="SJSN01000017">
    <property type="protein sequence ID" value="TCD02350.1"/>
    <property type="molecule type" value="Genomic_DNA"/>
</dbReference>
<dbReference type="PANTHER" id="PTHR31252:SF11">
    <property type="entry name" value="DUF4419 DOMAIN-CONTAINING PROTEIN"/>
    <property type="match status" value="1"/>
</dbReference>
<keyword evidence="1" id="KW-0732">Signal</keyword>
<dbReference type="InterPro" id="IPR025533">
    <property type="entry name" value="DUF4419"/>
</dbReference>
<keyword evidence="3" id="KW-1185">Reference proteome</keyword>
<proteinExistence type="predicted"/>
<dbReference type="PROSITE" id="PS51257">
    <property type="entry name" value="PROKAR_LIPOPROTEIN"/>
    <property type="match status" value="1"/>
</dbReference>
<accession>A0A4R0NN62</accession>
<comment type="caution">
    <text evidence="2">The sequence shown here is derived from an EMBL/GenBank/DDBJ whole genome shotgun (WGS) entry which is preliminary data.</text>
</comment>
<dbReference type="RefSeq" id="WP_131561666.1">
    <property type="nucleotide sequence ID" value="NZ_SJSN01000017.1"/>
</dbReference>
<protein>
    <submittedName>
        <fullName evidence="2">DUF4419 domain-containing protein</fullName>
    </submittedName>
</protein>
<gene>
    <name evidence="2" type="ORF">EZ449_18505</name>
</gene>
<dbReference type="Proteomes" id="UP000291485">
    <property type="component" value="Unassembled WGS sequence"/>
</dbReference>
<dbReference type="OrthoDB" id="9806766at2"/>
<feature type="signal peptide" evidence="1">
    <location>
        <begin position="1"/>
        <end position="21"/>
    </location>
</feature>
<dbReference type="Pfam" id="PF14388">
    <property type="entry name" value="DUF4419"/>
    <property type="match status" value="1"/>
</dbReference>
<evidence type="ECO:0000256" key="1">
    <source>
        <dbReference type="SAM" id="SignalP"/>
    </source>
</evidence>
<sequence>MIIKLCHLVLGMLMFSCALNAQENTIVEIEQLSKPQKLLRESSSKELPQLYRTSFEKTSPFPDSLVFYQDHPFLTGLFNAYLDHRPIVLSPDMIWLLIGQGFARHIDNNKEALRNKLVHFEGNKVLTVVAGDIQLGDKTSNWEAVFPQFNKQISLFTGEKFTKNLTADFTTTTPTSKIASEITLMDGMKSYFVYQVVIIGCGIPRVTIEGTTEDWEKVLKKIRFIKQYDLKWWTEELEPIVKEIILAKKGKANNQFWMNMIKVHTTKSYGTINTIDGWITKLFPFTKKGLRTDFKPISDIGGLASELVKVPFVLKDIEHGKVYNMEFWAGFMGVKQDKKDFTLKPEIGWAINATPSTNATPRWKKSDALSIYNIVDIPDEVYSSKSLRVLEMNFKGEIKIPNKLAEINISILKLKGKITDEEEKKILKLFPKTQISINDKWLNIKKDKFGIDDIKIP</sequence>
<name>A0A4R0NN62_9SPHI</name>
<dbReference type="PANTHER" id="PTHR31252">
    <property type="entry name" value="DUF4419 DOMAIN-CONTAINING PROTEIN"/>
    <property type="match status" value="1"/>
</dbReference>
<dbReference type="AlphaFoldDB" id="A0A4R0NN62"/>